<sequence>MKYFKQAFIIIVITLISEVLSHVLPLPLSASIYGMVILFICLMTGVIKLEQVENVGEWLIAVMPAMFVVPGAGFITSWASLQPHLLSWSVIISVTTILVMAVAGLIAQSLQKRQNAKHGGENNE</sequence>
<dbReference type="EMBL" id="CP063065">
    <property type="protein sequence ID" value="QOQ79187.1"/>
    <property type="molecule type" value="Genomic_DNA"/>
</dbReference>
<dbReference type="Pfam" id="PF03788">
    <property type="entry name" value="LrgA"/>
    <property type="match status" value="1"/>
</dbReference>
<evidence type="ECO:0000313" key="9">
    <source>
        <dbReference type="Proteomes" id="UP000595091"/>
    </source>
</evidence>
<dbReference type="RefSeq" id="WP_016897225.1">
    <property type="nucleotide sequence ID" value="NZ_CANSXX010000009.1"/>
</dbReference>
<dbReference type="InterPro" id="IPR005538">
    <property type="entry name" value="LrgA/CidA"/>
</dbReference>
<gene>
    <name evidence="7" type="ORF">IMX20_00190</name>
    <name evidence="8" type="ORF">OZ415_00245</name>
</gene>
<keyword evidence="3 6" id="KW-0812">Transmembrane</keyword>
<comment type="subcellular location">
    <subcellularLocation>
        <location evidence="1">Cell membrane</location>
        <topology evidence="1">Multi-pass membrane protein</topology>
    </subcellularLocation>
</comment>
<keyword evidence="4 6" id="KW-1133">Transmembrane helix</keyword>
<evidence type="ECO:0000256" key="2">
    <source>
        <dbReference type="ARBA" id="ARBA00022475"/>
    </source>
</evidence>
<organism evidence="7 9">
    <name type="scientific">Aerococcus urinaeequi</name>
    <dbReference type="NCBI Taxonomy" id="51665"/>
    <lineage>
        <taxon>Bacteria</taxon>
        <taxon>Bacillati</taxon>
        <taxon>Bacillota</taxon>
        <taxon>Bacilli</taxon>
        <taxon>Lactobacillales</taxon>
        <taxon>Aerococcaceae</taxon>
        <taxon>Aerococcus</taxon>
    </lineage>
</organism>
<dbReference type="AlphaFoldDB" id="A0A7M1KS93"/>
<evidence type="ECO:0000313" key="8">
    <source>
        <dbReference type="EMBL" id="WAT24584.1"/>
    </source>
</evidence>
<evidence type="ECO:0000256" key="4">
    <source>
        <dbReference type="ARBA" id="ARBA00022989"/>
    </source>
</evidence>
<reference evidence="7 9" key="1">
    <citation type="submission" date="2020-10" db="EMBL/GenBank/DDBJ databases">
        <title>Plasmid carrying two tetracycline resistance determinant.</title>
        <authorList>
            <person name="Yang Q."/>
        </authorList>
    </citation>
    <scope>NUCLEOTIDE SEQUENCE [LARGE SCALE GENOMIC DNA]</scope>
    <source>
        <strain evidence="7 9">T43</strain>
    </source>
</reference>
<name>A0A7M1KS93_9LACT</name>
<feature type="transmembrane region" description="Helical" evidence="6">
    <location>
        <begin position="85"/>
        <end position="107"/>
    </location>
</feature>
<reference evidence="8" key="2">
    <citation type="submission" date="2022-12" db="EMBL/GenBank/DDBJ databases">
        <title>Whole genome sequence analysis of a duck derived balloon bacteium Aerococcus urinaeequi henan2020.</title>
        <authorList>
            <person name="Zhang H."/>
            <person name="Qiao H.X."/>
            <person name="Bian C.Z."/>
            <person name="Shu J.C."/>
        </authorList>
    </citation>
    <scope>NUCLEOTIDE SEQUENCE</scope>
    <source>
        <strain evidence="8">2020-HN-1</strain>
    </source>
</reference>
<dbReference type="GO" id="GO:0005886">
    <property type="term" value="C:plasma membrane"/>
    <property type="evidence" value="ECO:0007669"/>
    <property type="project" value="UniProtKB-SubCell"/>
</dbReference>
<evidence type="ECO:0000256" key="3">
    <source>
        <dbReference type="ARBA" id="ARBA00022692"/>
    </source>
</evidence>
<dbReference type="PANTHER" id="PTHR33931">
    <property type="entry name" value="HOLIN-LIKE PROTEIN CIDA-RELATED"/>
    <property type="match status" value="1"/>
</dbReference>
<evidence type="ECO:0000313" key="7">
    <source>
        <dbReference type="EMBL" id="QOQ79187.1"/>
    </source>
</evidence>
<dbReference type="EMBL" id="CP114063">
    <property type="protein sequence ID" value="WAT24584.1"/>
    <property type="molecule type" value="Genomic_DNA"/>
</dbReference>
<proteinExistence type="predicted"/>
<dbReference type="Proteomes" id="UP001164714">
    <property type="component" value="Chromosome"/>
</dbReference>
<protein>
    <submittedName>
        <fullName evidence="7">CidA/LrgA family protein</fullName>
    </submittedName>
</protein>
<evidence type="ECO:0000256" key="5">
    <source>
        <dbReference type="ARBA" id="ARBA00023136"/>
    </source>
</evidence>
<feature type="transmembrane region" description="Helical" evidence="6">
    <location>
        <begin position="7"/>
        <end position="24"/>
    </location>
</feature>
<keyword evidence="5 6" id="KW-0472">Membrane</keyword>
<feature type="transmembrane region" description="Helical" evidence="6">
    <location>
        <begin position="59"/>
        <end position="79"/>
    </location>
</feature>
<accession>A0A7M1KS93</accession>
<keyword evidence="2" id="KW-1003">Cell membrane</keyword>
<evidence type="ECO:0000256" key="1">
    <source>
        <dbReference type="ARBA" id="ARBA00004651"/>
    </source>
</evidence>
<dbReference type="Proteomes" id="UP000595091">
    <property type="component" value="Chromosome"/>
</dbReference>
<feature type="transmembrane region" description="Helical" evidence="6">
    <location>
        <begin position="30"/>
        <end position="47"/>
    </location>
</feature>
<dbReference type="PANTHER" id="PTHR33931:SF4">
    <property type="entry name" value="ANTIHOLIN-LIKE PROTEIN LRGA"/>
    <property type="match status" value="1"/>
</dbReference>
<evidence type="ECO:0000256" key="6">
    <source>
        <dbReference type="SAM" id="Phobius"/>
    </source>
</evidence>